<protein>
    <recommendedName>
        <fullName evidence="2">Biotin carboxyl carrier protein of acetyl-CoA carboxylase</fullName>
    </recommendedName>
</protein>
<dbReference type="Pfam" id="PF00364">
    <property type="entry name" value="Biotin_lipoyl"/>
    <property type="match status" value="1"/>
</dbReference>
<dbReference type="CDD" id="cd06850">
    <property type="entry name" value="biotinyl_domain"/>
    <property type="match status" value="1"/>
</dbReference>
<evidence type="ECO:0000256" key="7">
    <source>
        <dbReference type="ARBA" id="ARBA00023267"/>
    </source>
</evidence>
<keyword evidence="3" id="KW-0444">Lipid biosynthesis</keyword>
<dbReference type="PRINTS" id="PR01071">
    <property type="entry name" value="ACOABIOTINCC"/>
</dbReference>
<organism evidence="9">
    <name type="scientific">bioreactor metagenome</name>
    <dbReference type="NCBI Taxonomy" id="1076179"/>
    <lineage>
        <taxon>unclassified sequences</taxon>
        <taxon>metagenomes</taxon>
        <taxon>ecological metagenomes</taxon>
    </lineage>
</organism>
<evidence type="ECO:0000256" key="6">
    <source>
        <dbReference type="ARBA" id="ARBA00023160"/>
    </source>
</evidence>
<gene>
    <name evidence="9" type="primary">accB_8</name>
    <name evidence="9" type="ORF">SDC9_70721</name>
</gene>
<feature type="domain" description="Lipoyl-binding" evidence="8">
    <location>
        <begin position="66"/>
        <end position="142"/>
    </location>
</feature>
<dbReference type="PANTHER" id="PTHR45266:SF3">
    <property type="entry name" value="OXALOACETATE DECARBOXYLASE ALPHA CHAIN"/>
    <property type="match status" value="1"/>
</dbReference>
<dbReference type="PROSITE" id="PS50968">
    <property type="entry name" value="BIOTINYL_LIPOYL"/>
    <property type="match status" value="1"/>
</dbReference>
<dbReference type="GO" id="GO:0006633">
    <property type="term" value="P:fatty acid biosynthetic process"/>
    <property type="evidence" value="ECO:0007669"/>
    <property type="project" value="UniProtKB-UniPathway"/>
</dbReference>
<evidence type="ECO:0000256" key="2">
    <source>
        <dbReference type="ARBA" id="ARBA00017562"/>
    </source>
</evidence>
<sequence length="142" mass="15340">MDIEKIRGLADIANSYGLSRLEISEGGTKILIEKASPTEAAVSKIEIKQTSPAVVDSAKTLDFNKITEVRSPIVGVFYAAPAPDADPFVSIGSKVKKGDVLCIIEAMKLMNEITAECDGEIVDICMKNGDLAEFEQVLFKIF</sequence>
<evidence type="ECO:0000256" key="4">
    <source>
        <dbReference type="ARBA" id="ARBA00022832"/>
    </source>
</evidence>
<proteinExistence type="predicted"/>
<dbReference type="InterPro" id="IPR011053">
    <property type="entry name" value="Single_hybrid_motif"/>
</dbReference>
<keyword evidence="5" id="KW-0443">Lipid metabolism</keyword>
<evidence type="ECO:0000256" key="1">
    <source>
        <dbReference type="ARBA" id="ARBA00005194"/>
    </source>
</evidence>
<dbReference type="InterPro" id="IPR001249">
    <property type="entry name" value="AcCoA_biotinCC"/>
</dbReference>
<evidence type="ECO:0000259" key="8">
    <source>
        <dbReference type="PROSITE" id="PS50968"/>
    </source>
</evidence>
<dbReference type="PROSITE" id="PS00188">
    <property type="entry name" value="BIOTIN"/>
    <property type="match status" value="1"/>
</dbReference>
<dbReference type="GO" id="GO:0009317">
    <property type="term" value="C:acetyl-CoA carboxylase complex"/>
    <property type="evidence" value="ECO:0007669"/>
    <property type="project" value="InterPro"/>
</dbReference>
<dbReference type="PANTHER" id="PTHR45266">
    <property type="entry name" value="OXALOACETATE DECARBOXYLASE ALPHA CHAIN"/>
    <property type="match status" value="1"/>
</dbReference>
<dbReference type="UniPathway" id="UPA00094"/>
<dbReference type="GO" id="GO:0003989">
    <property type="term" value="F:acetyl-CoA carboxylase activity"/>
    <property type="evidence" value="ECO:0007669"/>
    <property type="project" value="InterPro"/>
</dbReference>
<dbReference type="InterPro" id="IPR000089">
    <property type="entry name" value="Biotin_lipoyl"/>
</dbReference>
<dbReference type="NCBIfam" id="TIGR00531">
    <property type="entry name" value="BCCP"/>
    <property type="match status" value="1"/>
</dbReference>
<dbReference type="EMBL" id="VSSQ01004217">
    <property type="protein sequence ID" value="MPM24240.1"/>
    <property type="molecule type" value="Genomic_DNA"/>
</dbReference>
<dbReference type="Gene3D" id="2.40.50.100">
    <property type="match status" value="1"/>
</dbReference>
<keyword evidence="4" id="KW-0276">Fatty acid metabolism</keyword>
<keyword evidence="7" id="KW-0092">Biotin</keyword>
<name>A0A644Y710_9ZZZZ</name>
<dbReference type="SUPFAM" id="SSF51230">
    <property type="entry name" value="Single hybrid motif"/>
    <property type="match status" value="1"/>
</dbReference>
<dbReference type="InterPro" id="IPR050709">
    <property type="entry name" value="Biotin_Carboxyl_Carrier/Decarb"/>
</dbReference>
<dbReference type="InterPro" id="IPR001882">
    <property type="entry name" value="Biotin_BS"/>
</dbReference>
<evidence type="ECO:0000256" key="5">
    <source>
        <dbReference type="ARBA" id="ARBA00023098"/>
    </source>
</evidence>
<accession>A0A644Y710</accession>
<reference evidence="9" key="1">
    <citation type="submission" date="2019-08" db="EMBL/GenBank/DDBJ databases">
        <authorList>
            <person name="Kucharzyk K."/>
            <person name="Murdoch R.W."/>
            <person name="Higgins S."/>
            <person name="Loffler F."/>
        </authorList>
    </citation>
    <scope>NUCLEOTIDE SEQUENCE</scope>
</reference>
<dbReference type="AlphaFoldDB" id="A0A644Y710"/>
<evidence type="ECO:0000313" key="9">
    <source>
        <dbReference type="EMBL" id="MPM24240.1"/>
    </source>
</evidence>
<keyword evidence="6" id="KW-0275">Fatty acid biosynthesis</keyword>
<comment type="caution">
    <text evidence="9">The sequence shown here is derived from an EMBL/GenBank/DDBJ whole genome shotgun (WGS) entry which is preliminary data.</text>
</comment>
<evidence type="ECO:0000256" key="3">
    <source>
        <dbReference type="ARBA" id="ARBA00022516"/>
    </source>
</evidence>
<comment type="pathway">
    <text evidence="1">Lipid metabolism; fatty acid biosynthesis.</text>
</comment>